<dbReference type="PROSITE" id="PS00973">
    <property type="entry name" value="USP_2"/>
    <property type="match status" value="1"/>
</dbReference>
<reference evidence="2" key="2">
    <citation type="submission" date="2025-09" db="UniProtKB">
        <authorList>
            <consortium name="Ensembl"/>
        </authorList>
    </citation>
    <scope>IDENTIFICATION</scope>
</reference>
<organism evidence="2 3">
    <name type="scientific">Mola mola</name>
    <name type="common">Ocean sunfish</name>
    <name type="synonym">Tetraodon mola</name>
    <dbReference type="NCBI Taxonomy" id="94237"/>
    <lineage>
        <taxon>Eukaryota</taxon>
        <taxon>Metazoa</taxon>
        <taxon>Chordata</taxon>
        <taxon>Craniata</taxon>
        <taxon>Vertebrata</taxon>
        <taxon>Euteleostomi</taxon>
        <taxon>Actinopterygii</taxon>
        <taxon>Neopterygii</taxon>
        <taxon>Teleostei</taxon>
        <taxon>Neoteleostei</taxon>
        <taxon>Acanthomorphata</taxon>
        <taxon>Eupercaria</taxon>
        <taxon>Tetraodontiformes</taxon>
        <taxon>Molidae</taxon>
        <taxon>Mola</taxon>
    </lineage>
</organism>
<dbReference type="CDD" id="cd02257">
    <property type="entry name" value="Peptidase_C19"/>
    <property type="match status" value="1"/>
</dbReference>
<dbReference type="Proteomes" id="UP000261620">
    <property type="component" value="Unplaced"/>
</dbReference>
<evidence type="ECO:0000259" key="1">
    <source>
        <dbReference type="PROSITE" id="PS50235"/>
    </source>
</evidence>
<proteinExistence type="predicted"/>
<dbReference type="PROSITE" id="PS50235">
    <property type="entry name" value="USP_3"/>
    <property type="match status" value="1"/>
</dbReference>
<accession>A0A3Q3VK78</accession>
<dbReference type="InterPro" id="IPR050164">
    <property type="entry name" value="Peptidase_C19"/>
</dbReference>
<dbReference type="OMA" id="CGRKTPF"/>
<dbReference type="SUPFAM" id="SSF54001">
    <property type="entry name" value="Cysteine proteinases"/>
    <property type="match status" value="1"/>
</dbReference>
<dbReference type="GO" id="GO:0016579">
    <property type="term" value="P:protein deubiquitination"/>
    <property type="evidence" value="ECO:0007669"/>
    <property type="project" value="InterPro"/>
</dbReference>
<dbReference type="InterPro" id="IPR001394">
    <property type="entry name" value="Peptidase_C19_UCH"/>
</dbReference>
<dbReference type="STRING" id="94237.ENSMMOP00000001406"/>
<evidence type="ECO:0000313" key="3">
    <source>
        <dbReference type="Proteomes" id="UP000261620"/>
    </source>
</evidence>
<dbReference type="PANTHER" id="PTHR24006:SF796">
    <property type="entry name" value="UBL CARBOXYL-TERMINAL HYDROLASE 18-RELATED"/>
    <property type="match status" value="1"/>
</dbReference>
<dbReference type="InterPro" id="IPR018200">
    <property type="entry name" value="USP_CS"/>
</dbReference>
<dbReference type="AlphaFoldDB" id="A0A3Q3VK78"/>
<name>A0A3Q3VK78_MOLML</name>
<evidence type="ECO:0000313" key="2">
    <source>
        <dbReference type="Ensembl" id="ENSMMOP00000001406.1"/>
    </source>
</evidence>
<dbReference type="Gene3D" id="3.90.70.10">
    <property type="entry name" value="Cysteine proteinases"/>
    <property type="match status" value="1"/>
</dbReference>
<dbReference type="PANTHER" id="PTHR24006">
    <property type="entry name" value="UBIQUITIN CARBOXYL-TERMINAL HYDROLASE"/>
    <property type="match status" value="1"/>
</dbReference>
<reference evidence="2" key="1">
    <citation type="submission" date="2025-08" db="UniProtKB">
        <authorList>
            <consortium name="Ensembl"/>
        </authorList>
    </citation>
    <scope>IDENTIFICATION</scope>
</reference>
<feature type="domain" description="USP" evidence="1">
    <location>
        <begin position="35"/>
        <end position="340"/>
    </location>
</feature>
<dbReference type="GO" id="GO:0005829">
    <property type="term" value="C:cytosol"/>
    <property type="evidence" value="ECO:0007669"/>
    <property type="project" value="TreeGrafter"/>
</dbReference>
<dbReference type="GO" id="GO:0004843">
    <property type="term" value="F:cysteine-type deubiquitinase activity"/>
    <property type="evidence" value="ECO:0007669"/>
    <property type="project" value="InterPro"/>
</dbReference>
<keyword evidence="3" id="KW-1185">Reference proteome</keyword>
<protein>
    <recommendedName>
        <fullName evidence="1">USP domain-containing protein</fullName>
    </recommendedName>
</protein>
<dbReference type="Pfam" id="PF00443">
    <property type="entry name" value="UCH"/>
    <property type="match status" value="1"/>
</dbReference>
<dbReference type="InterPro" id="IPR028889">
    <property type="entry name" value="USP"/>
</dbReference>
<dbReference type="GO" id="GO:0005634">
    <property type="term" value="C:nucleus"/>
    <property type="evidence" value="ECO:0007669"/>
    <property type="project" value="TreeGrafter"/>
</dbReference>
<dbReference type="InterPro" id="IPR038765">
    <property type="entry name" value="Papain-like_cys_pep_sf"/>
</dbReference>
<sequence>MCVGFEVWAIIIKIKTSKFLKHLISQVQWSGIYNKGLSNYCLSCCVNTLLQTLSATWELADLLDKWDTAGVRMEGRNVPLHLKGVLTAMRSEILQPAPHQDFLHCLDKNRVRLNVQHDADEVFLFILNSMLQQMNDKPLALEIQNLYKISVETQLQCLECSSLQTQSSYLLSMPLHIKEDHDSLEDCLTSFFEHQELWGINSCFCPKCEMKTPSKQGFKLLSLPQILCVNLKRARNSRFGTQKLNCKVTFPERFDFSDAVKEAFSSNSALTGHKYTLYAVVVHSGSAMCGHYTAYVRHRMDQRWYYADDSHVKQVDTAYMLMYRRDASETTVQLSDGIVA</sequence>
<dbReference type="Ensembl" id="ENSMMOT00000001435.1">
    <property type="protein sequence ID" value="ENSMMOP00000001406.1"/>
    <property type="gene ID" value="ENSMMOG00000001179.1"/>
</dbReference>